<accession>A0A9D1IDE9</accession>
<evidence type="ECO:0000256" key="4">
    <source>
        <dbReference type="ARBA" id="ARBA00022694"/>
    </source>
</evidence>
<dbReference type="NCBIfam" id="TIGR02432">
    <property type="entry name" value="lysidine_TilS_N"/>
    <property type="match status" value="1"/>
</dbReference>
<dbReference type="PANTHER" id="PTHR43033">
    <property type="entry name" value="TRNA(ILE)-LYSIDINE SYNTHASE-RELATED"/>
    <property type="match status" value="1"/>
</dbReference>
<dbReference type="SUPFAM" id="SSF82829">
    <property type="entry name" value="MesJ substrate recognition domain-like"/>
    <property type="match status" value="1"/>
</dbReference>
<dbReference type="Proteomes" id="UP000824072">
    <property type="component" value="Unassembled WGS sequence"/>
</dbReference>
<comment type="domain">
    <text evidence="8">The N-terminal region contains the highly conserved SGGXDS motif, predicted to be a P-loop motif involved in ATP binding.</text>
</comment>
<dbReference type="HAMAP" id="MF_01161">
    <property type="entry name" value="tRNA_Ile_lys_synt"/>
    <property type="match status" value="1"/>
</dbReference>
<dbReference type="Pfam" id="PF01171">
    <property type="entry name" value="ATP_bind_3"/>
    <property type="match status" value="1"/>
</dbReference>
<keyword evidence="6 8" id="KW-0067">ATP-binding</keyword>
<dbReference type="InterPro" id="IPR012795">
    <property type="entry name" value="tRNA_Ile_lys_synt_N"/>
</dbReference>
<reference evidence="10" key="2">
    <citation type="journal article" date="2021" name="PeerJ">
        <title>Extensive microbial diversity within the chicken gut microbiome revealed by metagenomics and culture.</title>
        <authorList>
            <person name="Gilroy R."/>
            <person name="Ravi A."/>
            <person name="Getino M."/>
            <person name="Pursley I."/>
            <person name="Horton D.L."/>
            <person name="Alikhan N.F."/>
            <person name="Baker D."/>
            <person name="Gharbi K."/>
            <person name="Hall N."/>
            <person name="Watson M."/>
            <person name="Adriaenssens E.M."/>
            <person name="Foster-Nyarko E."/>
            <person name="Jarju S."/>
            <person name="Secka A."/>
            <person name="Antonio M."/>
            <person name="Oren A."/>
            <person name="Chaudhuri R.R."/>
            <person name="La Ragione R."/>
            <person name="Hildebrand F."/>
            <person name="Pallen M.J."/>
        </authorList>
    </citation>
    <scope>NUCLEOTIDE SEQUENCE</scope>
    <source>
        <strain evidence="10">ChiHcec3-11533</strain>
    </source>
</reference>
<proteinExistence type="inferred from homology"/>
<evidence type="ECO:0000256" key="1">
    <source>
        <dbReference type="ARBA" id="ARBA00004496"/>
    </source>
</evidence>
<dbReference type="SUPFAM" id="SSF52402">
    <property type="entry name" value="Adenine nucleotide alpha hydrolases-like"/>
    <property type="match status" value="1"/>
</dbReference>
<dbReference type="InterPro" id="IPR012796">
    <property type="entry name" value="Lysidine-tRNA-synth_C"/>
</dbReference>
<evidence type="ECO:0000256" key="3">
    <source>
        <dbReference type="ARBA" id="ARBA00022598"/>
    </source>
</evidence>
<gene>
    <name evidence="8 10" type="primary">tilS</name>
    <name evidence="10" type="ORF">IAB02_10105</name>
</gene>
<dbReference type="InterPro" id="IPR011063">
    <property type="entry name" value="TilS/TtcA_N"/>
</dbReference>
<dbReference type="GO" id="GO:0006400">
    <property type="term" value="P:tRNA modification"/>
    <property type="evidence" value="ECO:0007669"/>
    <property type="project" value="UniProtKB-UniRule"/>
</dbReference>
<evidence type="ECO:0000256" key="6">
    <source>
        <dbReference type="ARBA" id="ARBA00022840"/>
    </source>
</evidence>
<dbReference type="GO" id="GO:0005524">
    <property type="term" value="F:ATP binding"/>
    <property type="evidence" value="ECO:0007669"/>
    <property type="project" value="UniProtKB-UniRule"/>
</dbReference>
<comment type="similarity">
    <text evidence="8">Belongs to the tRNA(Ile)-lysidine synthase family.</text>
</comment>
<evidence type="ECO:0000256" key="8">
    <source>
        <dbReference type="HAMAP-Rule" id="MF_01161"/>
    </source>
</evidence>
<dbReference type="Pfam" id="PF11734">
    <property type="entry name" value="TilS_C"/>
    <property type="match status" value="1"/>
</dbReference>
<keyword evidence="4 8" id="KW-0819">tRNA processing</keyword>
<dbReference type="SUPFAM" id="SSF56037">
    <property type="entry name" value="PheT/TilS domain"/>
    <property type="match status" value="1"/>
</dbReference>
<evidence type="ECO:0000256" key="5">
    <source>
        <dbReference type="ARBA" id="ARBA00022741"/>
    </source>
</evidence>
<comment type="function">
    <text evidence="8">Ligates lysine onto the cytidine present at position 34 of the AUA codon-specific tRNA(Ile) that contains the anticodon CAU, in an ATP-dependent manner. Cytidine is converted to lysidine, thus changing the amino acid specificity of the tRNA from methionine to isoleucine.</text>
</comment>
<keyword evidence="5 8" id="KW-0547">Nucleotide-binding</keyword>
<dbReference type="EMBL" id="DVMU01000213">
    <property type="protein sequence ID" value="HIU34905.1"/>
    <property type="molecule type" value="Genomic_DNA"/>
</dbReference>
<evidence type="ECO:0000313" key="10">
    <source>
        <dbReference type="EMBL" id="HIU34905.1"/>
    </source>
</evidence>
<comment type="catalytic activity">
    <reaction evidence="7 8">
        <text>cytidine(34) in tRNA(Ile2) + L-lysine + ATP = lysidine(34) in tRNA(Ile2) + AMP + diphosphate + H(+)</text>
        <dbReference type="Rhea" id="RHEA:43744"/>
        <dbReference type="Rhea" id="RHEA-COMP:10625"/>
        <dbReference type="Rhea" id="RHEA-COMP:10670"/>
        <dbReference type="ChEBI" id="CHEBI:15378"/>
        <dbReference type="ChEBI" id="CHEBI:30616"/>
        <dbReference type="ChEBI" id="CHEBI:32551"/>
        <dbReference type="ChEBI" id="CHEBI:33019"/>
        <dbReference type="ChEBI" id="CHEBI:82748"/>
        <dbReference type="ChEBI" id="CHEBI:83665"/>
        <dbReference type="ChEBI" id="CHEBI:456215"/>
        <dbReference type="EC" id="6.3.4.19"/>
    </reaction>
</comment>
<name>A0A9D1IDE9_9FIRM</name>
<dbReference type="InterPro" id="IPR012094">
    <property type="entry name" value="tRNA_Ile_lys_synt"/>
</dbReference>
<feature type="domain" description="Lysidine-tRNA(Ile) synthetase C-terminal" evidence="9">
    <location>
        <begin position="357"/>
        <end position="429"/>
    </location>
</feature>
<feature type="binding site" evidence="8">
    <location>
        <begin position="20"/>
        <end position="25"/>
    </location>
    <ligand>
        <name>ATP</name>
        <dbReference type="ChEBI" id="CHEBI:30616"/>
    </ligand>
</feature>
<dbReference type="AlphaFoldDB" id="A0A9D1IDE9"/>
<keyword evidence="3 8" id="KW-0436">Ligase</keyword>
<comment type="caution">
    <text evidence="10">The sequence shown here is derived from an EMBL/GenBank/DDBJ whole genome shotgun (WGS) entry which is preliminary data.</text>
</comment>
<reference evidence="10" key="1">
    <citation type="submission" date="2020-10" db="EMBL/GenBank/DDBJ databases">
        <authorList>
            <person name="Gilroy R."/>
        </authorList>
    </citation>
    <scope>NUCLEOTIDE SEQUENCE</scope>
    <source>
        <strain evidence="10">ChiHcec3-11533</strain>
    </source>
</reference>
<dbReference type="Gene3D" id="3.40.50.620">
    <property type="entry name" value="HUPs"/>
    <property type="match status" value="1"/>
</dbReference>
<sequence>MDLLRRVEKARGRRVLSALSGGADSVALTLLLIKAGAEVTCAHFEHGIRGADSLRDRDFCRAFCKELHVPLLEDSARVPENRMPGEGLEQAARRLRYRFLRRAKESVGAEWIALAHHMDDQAETVLMHLLRGSGLAGVAGMRELSGDLYRPLLGVRKRELLEYLEELGQSYCQDTSNLVPDTPRNLLRLRVMPELESAYPGCVEAIARFSAQADRDEAFFDALAENWLSERMETGAYGMRVLAQDPGAQAIVSRAMRQLCRRAQIPEAESRHVCALAGLLDVPRGKIELPGGRFAERAGNWLYFPVASPPPEPVRLVLPGESELPGLCRVHARDWEGGPVRNDPFRQALSYEALKGAVLRTRRAGDWIQPLGMEGKKLLSDYLIDRLVDRPLRDWTPLIAVGNEILWVVGVGISQKARLLGGRAVLLHCIFSDQ</sequence>
<protein>
    <recommendedName>
        <fullName evidence="8">tRNA(Ile)-lysidine synthase</fullName>
        <ecNumber evidence="8">6.3.4.19</ecNumber>
    </recommendedName>
    <alternativeName>
        <fullName evidence="8">tRNA(Ile)-2-lysyl-cytidine synthase</fullName>
    </alternativeName>
    <alternativeName>
        <fullName evidence="8">tRNA(Ile)-lysidine synthetase</fullName>
    </alternativeName>
</protein>
<dbReference type="GO" id="GO:0032267">
    <property type="term" value="F:tRNA(Ile)-lysidine synthase activity"/>
    <property type="evidence" value="ECO:0007669"/>
    <property type="project" value="UniProtKB-EC"/>
</dbReference>
<evidence type="ECO:0000259" key="9">
    <source>
        <dbReference type="SMART" id="SM00977"/>
    </source>
</evidence>
<dbReference type="NCBIfam" id="TIGR02433">
    <property type="entry name" value="lysidine_TilS_C"/>
    <property type="match status" value="1"/>
</dbReference>
<keyword evidence="2 8" id="KW-0963">Cytoplasm</keyword>
<evidence type="ECO:0000256" key="7">
    <source>
        <dbReference type="ARBA" id="ARBA00048539"/>
    </source>
</evidence>
<dbReference type="EC" id="6.3.4.19" evidence="8"/>
<dbReference type="InterPro" id="IPR014729">
    <property type="entry name" value="Rossmann-like_a/b/a_fold"/>
</dbReference>
<dbReference type="SMART" id="SM00977">
    <property type="entry name" value="TilS_C"/>
    <property type="match status" value="1"/>
</dbReference>
<evidence type="ECO:0000256" key="2">
    <source>
        <dbReference type="ARBA" id="ARBA00022490"/>
    </source>
</evidence>
<dbReference type="CDD" id="cd01992">
    <property type="entry name" value="TilS_N"/>
    <property type="match status" value="1"/>
</dbReference>
<organism evidence="10 11">
    <name type="scientific">Candidatus Pullichristensenella excrementigallinarum</name>
    <dbReference type="NCBI Taxonomy" id="2840907"/>
    <lineage>
        <taxon>Bacteria</taxon>
        <taxon>Bacillati</taxon>
        <taxon>Bacillota</taxon>
        <taxon>Clostridia</taxon>
        <taxon>Candidatus Pullichristensenella</taxon>
    </lineage>
</organism>
<evidence type="ECO:0000313" key="11">
    <source>
        <dbReference type="Proteomes" id="UP000824072"/>
    </source>
</evidence>
<dbReference type="PANTHER" id="PTHR43033:SF1">
    <property type="entry name" value="TRNA(ILE)-LYSIDINE SYNTHASE-RELATED"/>
    <property type="match status" value="1"/>
</dbReference>
<dbReference type="GO" id="GO:0005737">
    <property type="term" value="C:cytoplasm"/>
    <property type="evidence" value="ECO:0007669"/>
    <property type="project" value="UniProtKB-SubCell"/>
</dbReference>
<comment type="subcellular location">
    <subcellularLocation>
        <location evidence="1 8">Cytoplasm</location>
    </subcellularLocation>
</comment>